<dbReference type="Pfam" id="PF14791">
    <property type="entry name" value="DNA_pol_B_thumb"/>
    <property type="match status" value="1"/>
</dbReference>
<feature type="domain" description="Helix-hairpin-helix DNA-binding motif class 1" evidence="11">
    <location>
        <begin position="110"/>
        <end position="129"/>
    </location>
</feature>
<dbReference type="GO" id="GO:0003677">
    <property type="term" value="F:DNA binding"/>
    <property type="evidence" value="ECO:0007669"/>
    <property type="project" value="InterPro"/>
</dbReference>
<dbReference type="InterPro" id="IPR029398">
    <property type="entry name" value="PolB_thumb"/>
</dbReference>
<dbReference type="InterPro" id="IPR003583">
    <property type="entry name" value="Hlx-hairpin-Hlx_DNA-bd_motif"/>
</dbReference>
<evidence type="ECO:0000259" key="12">
    <source>
        <dbReference type="SMART" id="SM00483"/>
    </source>
</evidence>
<dbReference type="PANTHER" id="PTHR11276:SF28">
    <property type="entry name" value="DNA POLYMERASE LAMBDA"/>
    <property type="match status" value="1"/>
</dbReference>
<dbReference type="EMBL" id="JAACJL010000030">
    <property type="protein sequence ID" value="KAF4617113.1"/>
    <property type="molecule type" value="Genomic_DNA"/>
</dbReference>
<dbReference type="PRINTS" id="PR00869">
    <property type="entry name" value="DNAPOLX"/>
</dbReference>
<comment type="cofactor">
    <cofactor evidence="1">
        <name>Mg(2+)</name>
        <dbReference type="ChEBI" id="CHEBI:18420"/>
    </cofactor>
</comment>
<dbReference type="InterPro" id="IPR002054">
    <property type="entry name" value="DNA-dir_DNA_pol_X"/>
</dbReference>
<keyword evidence="6" id="KW-0235">DNA replication</keyword>
<dbReference type="InterPro" id="IPR010996">
    <property type="entry name" value="HHH_MUS81"/>
</dbReference>
<evidence type="ECO:0000256" key="2">
    <source>
        <dbReference type="ARBA" id="ARBA00012417"/>
    </source>
</evidence>
<dbReference type="Proteomes" id="UP000521872">
    <property type="component" value="Unassembled WGS sequence"/>
</dbReference>
<evidence type="ECO:0000256" key="7">
    <source>
        <dbReference type="ARBA" id="ARBA00022932"/>
    </source>
</evidence>
<dbReference type="EC" id="2.7.7.7" evidence="2"/>
<evidence type="ECO:0000256" key="8">
    <source>
        <dbReference type="ARBA" id="ARBA00049244"/>
    </source>
</evidence>
<dbReference type="InterPro" id="IPR022312">
    <property type="entry name" value="DNA_pol_X"/>
</dbReference>
<dbReference type="SUPFAM" id="SSF81585">
    <property type="entry name" value="PsbU/PolX domain-like"/>
    <property type="match status" value="1"/>
</dbReference>
<feature type="active site" description="Nucleophile; Schiff-base intermediate with DNA; for 5'-dRP lyase activity" evidence="9">
    <location>
        <position position="125"/>
    </location>
</feature>
<evidence type="ECO:0000259" key="11">
    <source>
        <dbReference type="SMART" id="SM00278"/>
    </source>
</evidence>
<keyword evidence="4" id="KW-0808">Transferase</keyword>
<comment type="catalytic activity">
    <reaction evidence="8">
        <text>DNA(n) + a 2'-deoxyribonucleoside 5'-triphosphate = DNA(n+1) + diphosphate</text>
        <dbReference type="Rhea" id="RHEA:22508"/>
        <dbReference type="Rhea" id="RHEA-COMP:17339"/>
        <dbReference type="Rhea" id="RHEA-COMP:17340"/>
        <dbReference type="ChEBI" id="CHEBI:33019"/>
        <dbReference type="ChEBI" id="CHEBI:61560"/>
        <dbReference type="ChEBI" id="CHEBI:173112"/>
        <dbReference type="EC" id="2.7.7.7"/>
    </reaction>
</comment>
<dbReference type="Gene3D" id="3.30.460.10">
    <property type="entry name" value="Beta Polymerase, domain 2"/>
    <property type="match status" value="1"/>
</dbReference>
<dbReference type="Pfam" id="PF14792">
    <property type="entry name" value="DNA_pol_B_palm"/>
    <property type="match status" value="1"/>
</dbReference>
<keyword evidence="14" id="KW-1185">Reference proteome</keyword>
<feature type="region of interest" description="Disordered" evidence="10">
    <location>
        <begin position="1"/>
        <end position="21"/>
    </location>
</feature>
<keyword evidence="3" id="KW-0237">DNA synthesis</keyword>
<dbReference type="Pfam" id="PF14520">
    <property type="entry name" value="HHH_5"/>
    <property type="match status" value="1"/>
</dbReference>
<feature type="compositionally biased region" description="Polar residues" evidence="10">
    <location>
        <begin position="9"/>
        <end position="20"/>
    </location>
</feature>
<dbReference type="Pfam" id="PF14716">
    <property type="entry name" value="HHH_8"/>
    <property type="match status" value="1"/>
</dbReference>
<evidence type="ECO:0000256" key="10">
    <source>
        <dbReference type="SAM" id="MobiDB-lite"/>
    </source>
</evidence>
<name>A0A8H4VP40_9AGAR</name>
<dbReference type="GO" id="GO:0006303">
    <property type="term" value="P:double-strand break repair via nonhomologous end joining"/>
    <property type="evidence" value="ECO:0007669"/>
    <property type="project" value="TreeGrafter"/>
</dbReference>
<evidence type="ECO:0000313" key="14">
    <source>
        <dbReference type="Proteomes" id="UP000521872"/>
    </source>
</evidence>
<dbReference type="InterPro" id="IPR037160">
    <property type="entry name" value="DNA_Pol_thumb_sf"/>
</dbReference>
<evidence type="ECO:0000313" key="13">
    <source>
        <dbReference type="EMBL" id="KAF4617113.1"/>
    </source>
</evidence>
<evidence type="ECO:0000256" key="9">
    <source>
        <dbReference type="PIRSR" id="PIRSR622312-50"/>
    </source>
</evidence>
<evidence type="ECO:0000256" key="5">
    <source>
        <dbReference type="ARBA" id="ARBA00022695"/>
    </source>
</evidence>
<dbReference type="GO" id="GO:0003887">
    <property type="term" value="F:DNA-directed DNA polymerase activity"/>
    <property type="evidence" value="ECO:0007669"/>
    <property type="project" value="UniProtKB-KW"/>
</dbReference>
<dbReference type="Gene3D" id="1.10.150.20">
    <property type="entry name" value="5' to 3' exonuclease, C-terminal subdomain"/>
    <property type="match status" value="1"/>
</dbReference>
<feature type="domain" description="Helix-hairpin-helix DNA-binding motif class 1" evidence="11">
    <location>
        <begin position="172"/>
        <end position="191"/>
    </location>
</feature>
<dbReference type="InterPro" id="IPR027421">
    <property type="entry name" value="DNA_pol_lamdba_lyase_dom_sf"/>
</dbReference>
<evidence type="ECO:0000256" key="3">
    <source>
        <dbReference type="ARBA" id="ARBA00022634"/>
    </source>
</evidence>
<accession>A0A8H4VP40</accession>
<dbReference type="InterPro" id="IPR043519">
    <property type="entry name" value="NT_sf"/>
</dbReference>
<dbReference type="GO" id="GO:0005634">
    <property type="term" value="C:nucleus"/>
    <property type="evidence" value="ECO:0007669"/>
    <property type="project" value="TreeGrafter"/>
</dbReference>
<organism evidence="13 14">
    <name type="scientific">Agrocybe pediades</name>
    <dbReference type="NCBI Taxonomy" id="84607"/>
    <lineage>
        <taxon>Eukaryota</taxon>
        <taxon>Fungi</taxon>
        <taxon>Dikarya</taxon>
        <taxon>Basidiomycota</taxon>
        <taxon>Agaricomycotina</taxon>
        <taxon>Agaricomycetes</taxon>
        <taxon>Agaricomycetidae</taxon>
        <taxon>Agaricales</taxon>
        <taxon>Agaricineae</taxon>
        <taxon>Strophariaceae</taxon>
        <taxon>Agrocybe</taxon>
    </lineage>
</organism>
<dbReference type="SMART" id="SM00278">
    <property type="entry name" value="HhH1"/>
    <property type="match status" value="2"/>
</dbReference>
<dbReference type="SUPFAM" id="SSF47802">
    <property type="entry name" value="DNA polymerase beta, N-terminal domain-like"/>
    <property type="match status" value="1"/>
</dbReference>
<sequence>MPSAKTWKSLGQSQPWTGNPSLHGKRMLARHFPLNHRIFSRSTGSTIRHLSSQASSNVFKSKHNQEIVDLLLTYKEEEERSDEPNYYRAQAFAKAVYAVLKVDRPIRTGLDLREVQGVGPGIVTKINAHLLASDADLRDKGCATTLFLARVSLTGLLDPESYKLLMDHRTVSELDKIPGIGPVTAKKLAEAGCQCLEDLKSGRFVHLLKGKQGIKLKYAGHLECAIRRNEAEEVLHFCRESLGPEYDVNLVGEYRRGFVSLSEIRMMISHPDFVHIPLPHKPVQQPTASVAKKPRTTRKSKEGKTNLLHSDIVPLLLQRGLLADTLSVDTTSWKGVARLPGPVEVWGDRVDRISSIGKVDGDFRKISLHLVPQRSQGSSMIVLTGDDHFVQDICYRAQQRGMLFNEYGLWKWTVPSPISTPEMEPSSSSSLPAPSDPTTDTGYWSLINSTTESDIFQELEMPFVDPTKRNFSFISYRTKTTSKKKRSILP</sequence>
<comment type="caution">
    <text evidence="13">The sequence shown here is derived from an EMBL/GenBank/DDBJ whole genome shotgun (WGS) entry which is preliminary data.</text>
</comment>
<keyword evidence="5" id="KW-0548">Nucleotidyltransferase</keyword>
<dbReference type="InterPro" id="IPR028207">
    <property type="entry name" value="DNA_pol_B_palm_palm"/>
</dbReference>
<protein>
    <recommendedName>
        <fullName evidence="2">DNA-directed DNA polymerase</fullName>
        <ecNumber evidence="2">2.7.7.7</ecNumber>
    </recommendedName>
</protein>
<keyword evidence="7" id="KW-0239">DNA-directed DNA polymerase</keyword>
<evidence type="ECO:0000256" key="4">
    <source>
        <dbReference type="ARBA" id="ARBA00022679"/>
    </source>
</evidence>
<proteinExistence type="predicted"/>
<dbReference type="Gene3D" id="3.30.210.10">
    <property type="entry name" value="DNA polymerase, thumb domain"/>
    <property type="match status" value="1"/>
</dbReference>
<reference evidence="13 14" key="1">
    <citation type="submission" date="2019-12" db="EMBL/GenBank/DDBJ databases">
        <authorList>
            <person name="Floudas D."/>
            <person name="Bentzer J."/>
            <person name="Ahren D."/>
            <person name="Johansson T."/>
            <person name="Persson P."/>
            <person name="Tunlid A."/>
        </authorList>
    </citation>
    <scope>NUCLEOTIDE SEQUENCE [LARGE SCALE GENOMIC DNA]</scope>
    <source>
        <strain evidence="13 14">CBS 102.39</strain>
    </source>
</reference>
<dbReference type="SMART" id="SM00483">
    <property type="entry name" value="POLXc"/>
    <property type="match status" value="1"/>
</dbReference>
<dbReference type="AlphaFoldDB" id="A0A8H4VP40"/>
<feature type="domain" description="DNA-directed DNA polymerase X" evidence="12">
    <location>
        <begin position="62"/>
        <end position="470"/>
    </location>
</feature>
<gene>
    <name evidence="13" type="ORF">D9613_005960</name>
</gene>
<evidence type="ECO:0000256" key="1">
    <source>
        <dbReference type="ARBA" id="ARBA00001946"/>
    </source>
</evidence>
<dbReference type="PANTHER" id="PTHR11276">
    <property type="entry name" value="DNA POLYMERASE TYPE-X FAMILY MEMBER"/>
    <property type="match status" value="1"/>
</dbReference>
<evidence type="ECO:0000256" key="6">
    <source>
        <dbReference type="ARBA" id="ARBA00022705"/>
    </source>
</evidence>
<dbReference type="Gene3D" id="1.10.150.110">
    <property type="entry name" value="DNA polymerase beta, N-terminal domain-like"/>
    <property type="match status" value="1"/>
</dbReference>
<dbReference type="SUPFAM" id="SSF81301">
    <property type="entry name" value="Nucleotidyltransferase"/>
    <property type="match status" value="1"/>
</dbReference>